<dbReference type="Gene3D" id="2.130.10.10">
    <property type="entry name" value="YVTN repeat-like/Quinoprotein amine dehydrogenase"/>
    <property type="match status" value="1"/>
</dbReference>
<dbReference type="SUPFAM" id="SSF50998">
    <property type="entry name" value="Quinoprotein alcohol dehydrogenase-like"/>
    <property type="match status" value="1"/>
</dbReference>
<dbReference type="Proteomes" id="UP000315010">
    <property type="component" value="Unassembled WGS sequence"/>
</dbReference>
<dbReference type="Pfam" id="PF13360">
    <property type="entry name" value="PQQ_2"/>
    <property type="match status" value="2"/>
</dbReference>
<proteinExistence type="predicted"/>
<dbReference type="PANTHER" id="PTHR34512">
    <property type="entry name" value="CELL SURFACE PROTEIN"/>
    <property type="match status" value="1"/>
</dbReference>
<dbReference type="EMBL" id="SJPJ01000001">
    <property type="protein sequence ID" value="TWT79972.1"/>
    <property type="molecule type" value="Genomic_DNA"/>
</dbReference>
<dbReference type="InterPro" id="IPR015943">
    <property type="entry name" value="WD40/YVTN_repeat-like_dom_sf"/>
</dbReference>
<keyword evidence="5" id="KW-1185">Reference proteome</keyword>
<feature type="region of interest" description="Disordered" evidence="1">
    <location>
        <begin position="439"/>
        <end position="525"/>
    </location>
</feature>
<keyword evidence="2" id="KW-0732">Signal</keyword>
<dbReference type="InterPro" id="IPR002372">
    <property type="entry name" value="PQQ_rpt_dom"/>
</dbReference>
<dbReference type="PANTHER" id="PTHR34512:SF30">
    <property type="entry name" value="OUTER MEMBRANE PROTEIN ASSEMBLY FACTOR BAMB"/>
    <property type="match status" value="1"/>
</dbReference>
<evidence type="ECO:0000313" key="4">
    <source>
        <dbReference type="EMBL" id="TWT79972.1"/>
    </source>
</evidence>
<organism evidence="4 5">
    <name type="scientific">Novipirellula herctigrandis</name>
    <dbReference type="NCBI Taxonomy" id="2527986"/>
    <lineage>
        <taxon>Bacteria</taxon>
        <taxon>Pseudomonadati</taxon>
        <taxon>Planctomycetota</taxon>
        <taxon>Planctomycetia</taxon>
        <taxon>Pirellulales</taxon>
        <taxon>Pirellulaceae</taxon>
        <taxon>Novipirellula</taxon>
    </lineage>
</organism>
<protein>
    <submittedName>
        <fullName evidence="4">Outer membrane biogenesis protein BamB</fullName>
    </submittedName>
</protein>
<name>A0A5C5YY40_9BACT</name>
<gene>
    <name evidence="4" type="ORF">CA13_13840</name>
</gene>
<sequence precursor="true">MKQKLIASLALFAFASTLTADDWLRFRGPNGSGVSQATDPLPTQWSPTANVAWKTGLPGAGVSSPIVVGNRVFVTCYTGYGLSRENPGDIKDLVRHLVCFDLKSGEKLWQKDVKATLPEDPYSGIGVTAHGYASHTPVSDGEKVFAFFGKSGVYAYDLDGNEIWNASVGKESDPLKWGSSSSPIVHDDTLIITASAESQAIVGLDKATGKEVWRQEASGLDNMWGTPALVKVDDSRTDLVMSVAKEIWGLDPNTGKLRWYSQATGAEQAQSSIISNDGIVYVFTGRGGGSVAVKVGGSGDTTDTAVQWSGRESSRFSSPVGYKSRLYLVANGVVTTVDEKSGEKLGQVRLDGAASSRGGFGSLDYPSPVIAGDKMYYLNGSGQMFVFELGEEVKQISVNRVTSDTESFGGTPAISDGRMILRSDKHLYCVMDEGETVDPADNVVAKTEPANEGGGRGGFGGGRPGGGRPGGFGGGGGRPGGGRPGGFGGGGGRPGGGSSGGRGGFGRNRGDDSRPDRPQRPERAG</sequence>
<feature type="chain" id="PRO_5022805279" evidence="2">
    <location>
        <begin position="21"/>
        <end position="525"/>
    </location>
</feature>
<reference evidence="4 5" key="1">
    <citation type="submission" date="2019-02" db="EMBL/GenBank/DDBJ databases">
        <title>Deep-cultivation of Planctomycetes and their phenomic and genomic characterization uncovers novel biology.</title>
        <authorList>
            <person name="Wiegand S."/>
            <person name="Jogler M."/>
            <person name="Boedeker C."/>
            <person name="Pinto D."/>
            <person name="Vollmers J."/>
            <person name="Rivas-Marin E."/>
            <person name="Kohn T."/>
            <person name="Peeters S.H."/>
            <person name="Heuer A."/>
            <person name="Rast P."/>
            <person name="Oberbeckmann S."/>
            <person name="Bunk B."/>
            <person name="Jeske O."/>
            <person name="Meyerdierks A."/>
            <person name="Storesund J.E."/>
            <person name="Kallscheuer N."/>
            <person name="Luecker S."/>
            <person name="Lage O.M."/>
            <person name="Pohl T."/>
            <person name="Merkel B.J."/>
            <person name="Hornburger P."/>
            <person name="Mueller R.-W."/>
            <person name="Bruemmer F."/>
            <person name="Labrenz M."/>
            <person name="Spormann A.M."/>
            <person name="Op Den Camp H."/>
            <person name="Overmann J."/>
            <person name="Amann R."/>
            <person name="Jetten M.S.M."/>
            <person name="Mascher T."/>
            <person name="Medema M.H."/>
            <person name="Devos D.P."/>
            <person name="Kaster A.-K."/>
            <person name="Ovreas L."/>
            <person name="Rohde M."/>
            <person name="Galperin M.Y."/>
            <person name="Jogler C."/>
        </authorList>
    </citation>
    <scope>NUCLEOTIDE SEQUENCE [LARGE SCALE GENOMIC DNA]</scope>
    <source>
        <strain evidence="4 5">CA13</strain>
    </source>
</reference>
<dbReference type="SMART" id="SM00564">
    <property type="entry name" value="PQQ"/>
    <property type="match status" value="6"/>
</dbReference>
<accession>A0A5C5YY40</accession>
<dbReference type="AlphaFoldDB" id="A0A5C5YY40"/>
<comment type="caution">
    <text evidence="4">The sequence shown here is derived from an EMBL/GenBank/DDBJ whole genome shotgun (WGS) entry which is preliminary data.</text>
</comment>
<feature type="compositionally biased region" description="Basic and acidic residues" evidence="1">
    <location>
        <begin position="508"/>
        <end position="525"/>
    </location>
</feature>
<dbReference type="InterPro" id="IPR018391">
    <property type="entry name" value="PQQ_b-propeller_rpt"/>
</dbReference>
<evidence type="ECO:0000259" key="3">
    <source>
        <dbReference type="Pfam" id="PF13360"/>
    </source>
</evidence>
<dbReference type="Gene3D" id="2.40.10.480">
    <property type="match status" value="1"/>
</dbReference>
<dbReference type="RefSeq" id="WP_146395084.1">
    <property type="nucleotide sequence ID" value="NZ_SJPJ01000001.1"/>
</dbReference>
<feature type="signal peptide" evidence="2">
    <location>
        <begin position="1"/>
        <end position="20"/>
    </location>
</feature>
<evidence type="ECO:0000256" key="2">
    <source>
        <dbReference type="SAM" id="SignalP"/>
    </source>
</evidence>
<evidence type="ECO:0000256" key="1">
    <source>
        <dbReference type="SAM" id="MobiDB-lite"/>
    </source>
</evidence>
<evidence type="ECO:0000313" key="5">
    <source>
        <dbReference type="Proteomes" id="UP000315010"/>
    </source>
</evidence>
<feature type="domain" description="Pyrrolo-quinoline quinone repeat" evidence="3">
    <location>
        <begin position="199"/>
        <end position="430"/>
    </location>
</feature>
<feature type="domain" description="Pyrrolo-quinoline quinone repeat" evidence="3">
    <location>
        <begin position="47"/>
        <end position="170"/>
    </location>
</feature>
<dbReference type="OrthoDB" id="244732at2"/>
<feature type="compositionally biased region" description="Gly residues" evidence="1">
    <location>
        <begin position="452"/>
        <end position="507"/>
    </location>
</feature>
<dbReference type="InterPro" id="IPR011047">
    <property type="entry name" value="Quinoprotein_ADH-like_sf"/>
</dbReference>